<dbReference type="EMBL" id="GBXM01020381">
    <property type="protein sequence ID" value="JAH88196.1"/>
    <property type="molecule type" value="Transcribed_RNA"/>
</dbReference>
<dbReference type="AlphaFoldDB" id="A0A0E9WCZ7"/>
<sequence>MESPCSTCRNETTEYKVKQIVIMNWICAFRSGGFMQLHYEEHCKTRTLDTGVQKVQMHGTCFLARNT</sequence>
<protein>
    <submittedName>
        <fullName evidence="1">Uncharacterized protein</fullName>
    </submittedName>
</protein>
<reference evidence="1" key="2">
    <citation type="journal article" date="2015" name="Fish Shellfish Immunol.">
        <title>Early steps in the European eel (Anguilla anguilla)-Vibrio vulnificus interaction in the gills: Role of the RtxA13 toxin.</title>
        <authorList>
            <person name="Callol A."/>
            <person name="Pajuelo D."/>
            <person name="Ebbesson L."/>
            <person name="Teles M."/>
            <person name="MacKenzie S."/>
            <person name="Amaro C."/>
        </authorList>
    </citation>
    <scope>NUCLEOTIDE SEQUENCE</scope>
</reference>
<organism evidence="1">
    <name type="scientific">Anguilla anguilla</name>
    <name type="common">European freshwater eel</name>
    <name type="synonym">Muraena anguilla</name>
    <dbReference type="NCBI Taxonomy" id="7936"/>
    <lineage>
        <taxon>Eukaryota</taxon>
        <taxon>Metazoa</taxon>
        <taxon>Chordata</taxon>
        <taxon>Craniata</taxon>
        <taxon>Vertebrata</taxon>
        <taxon>Euteleostomi</taxon>
        <taxon>Actinopterygii</taxon>
        <taxon>Neopterygii</taxon>
        <taxon>Teleostei</taxon>
        <taxon>Anguilliformes</taxon>
        <taxon>Anguillidae</taxon>
        <taxon>Anguilla</taxon>
    </lineage>
</organism>
<proteinExistence type="predicted"/>
<evidence type="ECO:0000313" key="1">
    <source>
        <dbReference type="EMBL" id="JAH88196.1"/>
    </source>
</evidence>
<reference evidence="1" key="1">
    <citation type="submission" date="2014-11" db="EMBL/GenBank/DDBJ databases">
        <authorList>
            <person name="Amaro Gonzalez C."/>
        </authorList>
    </citation>
    <scope>NUCLEOTIDE SEQUENCE</scope>
</reference>
<name>A0A0E9WCZ7_ANGAN</name>
<accession>A0A0E9WCZ7</accession>